<proteinExistence type="predicted"/>
<protein>
    <submittedName>
        <fullName evidence="1">Uncharacterized protein</fullName>
    </submittedName>
</protein>
<evidence type="ECO:0000313" key="1">
    <source>
        <dbReference type="EMBL" id="MBX30219.1"/>
    </source>
</evidence>
<reference evidence="1" key="1">
    <citation type="submission" date="2018-02" db="EMBL/GenBank/DDBJ databases">
        <title>Rhizophora mucronata_Transcriptome.</title>
        <authorList>
            <person name="Meera S.P."/>
            <person name="Sreeshan A."/>
            <person name="Augustine A."/>
        </authorList>
    </citation>
    <scope>NUCLEOTIDE SEQUENCE</scope>
    <source>
        <tissue evidence="1">Leaf</tissue>
    </source>
</reference>
<sequence>MCAMILTMILTMNYLHTHTEDLHVM</sequence>
<organism evidence="1">
    <name type="scientific">Rhizophora mucronata</name>
    <name type="common">Asiatic mangrove</name>
    <dbReference type="NCBI Taxonomy" id="61149"/>
    <lineage>
        <taxon>Eukaryota</taxon>
        <taxon>Viridiplantae</taxon>
        <taxon>Streptophyta</taxon>
        <taxon>Embryophyta</taxon>
        <taxon>Tracheophyta</taxon>
        <taxon>Spermatophyta</taxon>
        <taxon>Magnoliopsida</taxon>
        <taxon>eudicotyledons</taxon>
        <taxon>Gunneridae</taxon>
        <taxon>Pentapetalae</taxon>
        <taxon>rosids</taxon>
        <taxon>fabids</taxon>
        <taxon>Malpighiales</taxon>
        <taxon>Rhizophoraceae</taxon>
        <taxon>Rhizophora</taxon>
    </lineage>
</organism>
<dbReference type="AlphaFoldDB" id="A0A2P2MJ22"/>
<accession>A0A2P2MJ22</accession>
<name>A0A2P2MJ22_RHIMU</name>
<dbReference type="EMBL" id="GGEC01049735">
    <property type="protein sequence ID" value="MBX30219.1"/>
    <property type="molecule type" value="Transcribed_RNA"/>
</dbReference>